<keyword evidence="4" id="KW-0267">Excision nuclease</keyword>
<comment type="caution">
    <text evidence="13">The sequence shown here is derived from an EMBL/GenBank/DDBJ whole genome shotgun (WGS) entry which is preliminary data.</text>
</comment>
<dbReference type="Gene3D" id="3.30.420.10">
    <property type="entry name" value="Ribonuclease H-like superfamily/Ribonuclease H"/>
    <property type="match status" value="1"/>
</dbReference>
<dbReference type="NCBIfam" id="TIGR00573">
    <property type="entry name" value="dnaq"/>
    <property type="match status" value="1"/>
</dbReference>
<dbReference type="Gene3D" id="3.40.1440.10">
    <property type="entry name" value="GIY-YIG endonuclease"/>
    <property type="match status" value="1"/>
</dbReference>
<name>A0A556N7T7_9FLAO</name>
<dbReference type="CDD" id="cd06127">
    <property type="entry name" value="DEDDh"/>
    <property type="match status" value="1"/>
</dbReference>
<evidence type="ECO:0000313" key="13">
    <source>
        <dbReference type="EMBL" id="TSJ48153.1"/>
    </source>
</evidence>
<comment type="subunit">
    <text evidence="8">DNA polymerase III contains a core (composed of alpha, epsilon and theta chains) that associates with a tau subunit. This core dimerizes to form the POLIII' complex. PolIII' associates with the gamma complex (composed of gamma, delta, delta', psi and chi chains) and with the beta chain to form the complete DNA polymerase III complex.</text>
</comment>
<dbReference type="EMBL" id="VLPL01000001">
    <property type="protein sequence ID" value="TSJ48153.1"/>
    <property type="molecule type" value="Genomic_DNA"/>
</dbReference>
<keyword evidence="2" id="KW-0228">DNA excision</keyword>
<organism evidence="13 14">
    <name type="scientific">Fluviicola chungangensis</name>
    <dbReference type="NCBI Taxonomy" id="2597671"/>
    <lineage>
        <taxon>Bacteria</taxon>
        <taxon>Pseudomonadati</taxon>
        <taxon>Bacteroidota</taxon>
        <taxon>Flavobacteriia</taxon>
        <taxon>Flavobacteriales</taxon>
        <taxon>Crocinitomicaceae</taxon>
        <taxon>Fluviicola</taxon>
    </lineage>
</organism>
<evidence type="ECO:0000256" key="4">
    <source>
        <dbReference type="ARBA" id="ARBA00022881"/>
    </source>
</evidence>
<dbReference type="InterPro" id="IPR047296">
    <property type="entry name" value="GIY-YIG_UvrC_Cho"/>
</dbReference>
<dbReference type="PANTHER" id="PTHR30562:SF10">
    <property type="entry name" value="EXCINUCLEASE CHO"/>
    <property type="match status" value="1"/>
</dbReference>
<dbReference type="AlphaFoldDB" id="A0A556N7T7"/>
<dbReference type="InterPro" id="IPR036397">
    <property type="entry name" value="RNaseH_sf"/>
</dbReference>
<evidence type="ECO:0000259" key="12">
    <source>
        <dbReference type="PROSITE" id="PS50164"/>
    </source>
</evidence>
<dbReference type="OrthoDB" id="9803913at2"/>
<dbReference type="InterPro" id="IPR000305">
    <property type="entry name" value="GIY-YIG_endonuc"/>
</dbReference>
<evidence type="ECO:0000256" key="1">
    <source>
        <dbReference type="ARBA" id="ARBA00022763"/>
    </source>
</evidence>
<dbReference type="CDD" id="cd10434">
    <property type="entry name" value="GIY-YIG_UvrC_Cho"/>
    <property type="match status" value="1"/>
</dbReference>
<dbReference type="Pfam" id="PF01541">
    <property type="entry name" value="GIY-YIG"/>
    <property type="match status" value="1"/>
</dbReference>
<dbReference type="InterPro" id="IPR006054">
    <property type="entry name" value="DnaQ"/>
</dbReference>
<evidence type="ECO:0000256" key="2">
    <source>
        <dbReference type="ARBA" id="ARBA00022769"/>
    </source>
</evidence>
<keyword evidence="6" id="KW-0742">SOS response</keyword>
<reference evidence="13 14" key="1">
    <citation type="submission" date="2019-07" db="EMBL/GenBank/DDBJ databases">
        <authorList>
            <person name="Huq M.A."/>
        </authorList>
    </citation>
    <scope>NUCLEOTIDE SEQUENCE [LARGE SCALE GENOMIC DNA]</scope>
    <source>
        <strain evidence="13 14">MAH-3</strain>
    </source>
</reference>
<keyword evidence="14" id="KW-1185">Reference proteome</keyword>
<evidence type="ECO:0000256" key="3">
    <source>
        <dbReference type="ARBA" id="ARBA00022801"/>
    </source>
</evidence>
<dbReference type="InterPro" id="IPR035901">
    <property type="entry name" value="GIY-YIG_endonuc_sf"/>
</dbReference>
<feature type="domain" description="GIY-YIG" evidence="12">
    <location>
        <begin position="196"/>
        <end position="273"/>
    </location>
</feature>
<dbReference type="RefSeq" id="WP_144331688.1">
    <property type="nucleotide sequence ID" value="NZ_VLPL01000001.1"/>
</dbReference>
<dbReference type="InterPro" id="IPR013520">
    <property type="entry name" value="Ribonucl_H"/>
</dbReference>
<dbReference type="GO" id="GO:0006260">
    <property type="term" value="P:DNA replication"/>
    <property type="evidence" value="ECO:0007669"/>
    <property type="project" value="InterPro"/>
</dbReference>
<dbReference type="SMART" id="SM00479">
    <property type="entry name" value="EXOIII"/>
    <property type="match status" value="1"/>
</dbReference>
<gene>
    <name evidence="13" type="ORF">FO442_03180</name>
</gene>
<dbReference type="PROSITE" id="PS50164">
    <property type="entry name" value="GIY_YIG"/>
    <property type="match status" value="1"/>
</dbReference>
<dbReference type="GO" id="GO:0009380">
    <property type="term" value="C:excinuclease repair complex"/>
    <property type="evidence" value="ECO:0007669"/>
    <property type="project" value="TreeGrafter"/>
</dbReference>
<dbReference type="InterPro" id="IPR050066">
    <property type="entry name" value="UvrABC_protein_C"/>
</dbReference>
<dbReference type="SUPFAM" id="SSF82771">
    <property type="entry name" value="GIY-YIG endonuclease"/>
    <property type="match status" value="1"/>
</dbReference>
<dbReference type="SUPFAM" id="SSF53098">
    <property type="entry name" value="Ribonuclease H-like"/>
    <property type="match status" value="1"/>
</dbReference>
<protein>
    <recommendedName>
        <fullName evidence="9">Excinuclease cho</fullName>
    </recommendedName>
    <alternativeName>
        <fullName evidence="11">Endonuclease cho</fullName>
    </alternativeName>
    <alternativeName>
        <fullName evidence="10">UvrC homolog protein</fullName>
    </alternativeName>
</protein>
<sequence length="458" mass="52810">MNYAIVDIETTGGSTKSSKITEIAIYKHDGTQIIDSFATLVNPEIPIPEFISRLTGIHDKMVEDAPKFYEIAKQIIEFTEDCIFVAHNVGFDYGIIRHEFKLLGYDYRKAHLCTVRASRYVIPDHESYSLGKLTKALGINLVDRHRAKGDAEATAHLFTLLYQTDPKGLQTFIQEEVNPKILHPNLDLEILEEIPNKPGVYKFYNDVNQLIYIGKSKHIRKRIEQHLKNSKTLKGSIMRQEIARIEFELTGSELIALLFESELIKVHKPLYNRALRKSTFAYGLFDFEDQAGYVQLYVDKISKTSSAPITTFTTKREANEYIFNLVEKHQLCQKLCSLEKSNGSCFGYKVRKCHGACVGVETPESYNSRISELINLLTFDDDNFFIVENGRDKREKSVIWIENGSYRGFGFVPYYTLKQAHRNWLRFIELHPEDKDARTILRYYLRKNSETVKIPFGG</sequence>
<evidence type="ECO:0000256" key="7">
    <source>
        <dbReference type="ARBA" id="ARBA00025483"/>
    </source>
</evidence>
<accession>A0A556N7T7</accession>
<dbReference type="Pfam" id="PF00929">
    <property type="entry name" value="RNase_T"/>
    <property type="match status" value="1"/>
</dbReference>
<dbReference type="InterPro" id="IPR012337">
    <property type="entry name" value="RNaseH-like_sf"/>
</dbReference>
<evidence type="ECO:0000256" key="10">
    <source>
        <dbReference type="ARBA" id="ARBA00042138"/>
    </source>
</evidence>
<dbReference type="SMART" id="SM00465">
    <property type="entry name" value="GIYc"/>
    <property type="match status" value="1"/>
</dbReference>
<evidence type="ECO:0000256" key="9">
    <source>
        <dbReference type="ARBA" id="ARBA00040756"/>
    </source>
</evidence>
<evidence type="ECO:0000256" key="6">
    <source>
        <dbReference type="ARBA" id="ARBA00023236"/>
    </source>
</evidence>
<dbReference type="FunFam" id="3.30.420.10:FF:000045">
    <property type="entry name" value="3'-5' exonuclease DinG"/>
    <property type="match status" value="1"/>
</dbReference>
<dbReference type="Proteomes" id="UP000316008">
    <property type="component" value="Unassembled WGS sequence"/>
</dbReference>
<dbReference type="GO" id="GO:0004527">
    <property type="term" value="F:exonuclease activity"/>
    <property type="evidence" value="ECO:0007669"/>
    <property type="project" value="UniProtKB-ARBA"/>
</dbReference>
<dbReference type="GO" id="GO:0006289">
    <property type="term" value="P:nucleotide-excision repair"/>
    <property type="evidence" value="ECO:0007669"/>
    <property type="project" value="InterPro"/>
</dbReference>
<dbReference type="PANTHER" id="PTHR30562">
    <property type="entry name" value="UVRC/OXIDOREDUCTASE"/>
    <property type="match status" value="1"/>
</dbReference>
<proteinExistence type="predicted"/>
<comment type="function">
    <text evidence="7">DNA polymerase III is a complex, multichain enzyme responsible for most of the replicative synthesis in bacteria. The epsilon subunit contain the editing function and is a proofreading 3'-5' exonuclease.</text>
</comment>
<dbReference type="GO" id="GO:0003887">
    <property type="term" value="F:DNA-directed DNA polymerase activity"/>
    <property type="evidence" value="ECO:0007669"/>
    <property type="project" value="InterPro"/>
</dbReference>
<keyword evidence="1" id="KW-0227">DNA damage</keyword>
<dbReference type="GO" id="GO:0003677">
    <property type="term" value="F:DNA binding"/>
    <property type="evidence" value="ECO:0007669"/>
    <property type="project" value="InterPro"/>
</dbReference>
<evidence type="ECO:0000256" key="5">
    <source>
        <dbReference type="ARBA" id="ARBA00023204"/>
    </source>
</evidence>
<evidence type="ECO:0000313" key="14">
    <source>
        <dbReference type="Proteomes" id="UP000316008"/>
    </source>
</evidence>
<keyword evidence="3" id="KW-0378">Hydrolase</keyword>
<dbReference type="GO" id="GO:0009432">
    <property type="term" value="P:SOS response"/>
    <property type="evidence" value="ECO:0007669"/>
    <property type="project" value="UniProtKB-KW"/>
</dbReference>
<evidence type="ECO:0000256" key="11">
    <source>
        <dbReference type="ARBA" id="ARBA00042732"/>
    </source>
</evidence>
<keyword evidence="5" id="KW-0234">DNA repair</keyword>
<evidence type="ECO:0000256" key="8">
    <source>
        <dbReference type="ARBA" id="ARBA00026073"/>
    </source>
</evidence>